<evidence type="ECO:0000256" key="4">
    <source>
        <dbReference type="HAMAP-Rule" id="MF_02100"/>
    </source>
</evidence>
<evidence type="ECO:0000256" key="3">
    <source>
        <dbReference type="ARBA" id="ARBA00022691"/>
    </source>
</evidence>
<dbReference type="EMBL" id="AVBG01000008">
    <property type="protein sequence ID" value="KGP91120.1"/>
    <property type="molecule type" value="Genomic_DNA"/>
</dbReference>
<evidence type="ECO:0000256" key="2">
    <source>
        <dbReference type="ARBA" id="ARBA00022679"/>
    </source>
</evidence>
<evidence type="ECO:0000256" key="1">
    <source>
        <dbReference type="ARBA" id="ARBA00022603"/>
    </source>
</evidence>
<dbReference type="Pfam" id="PF13649">
    <property type="entry name" value="Methyltransf_25"/>
    <property type="match status" value="1"/>
</dbReference>
<dbReference type="STRING" id="1385513.N780_17900"/>
<dbReference type="InterPro" id="IPR029063">
    <property type="entry name" value="SAM-dependent_MTases_sf"/>
</dbReference>
<dbReference type="InterPro" id="IPR041698">
    <property type="entry name" value="Methyltransf_25"/>
</dbReference>
<proteinExistence type="inferred from homology"/>
<dbReference type="Proteomes" id="UP000030153">
    <property type="component" value="Unassembled WGS sequence"/>
</dbReference>
<dbReference type="CDD" id="cd02440">
    <property type="entry name" value="AdoMet_MTases"/>
    <property type="match status" value="1"/>
</dbReference>
<dbReference type="GO" id="GO:0032259">
    <property type="term" value="P:methylation"/>
    <property type="evidence" value="ECO:0007669"/>
    <property type="project" value="UniProtKB-KW"/>
</dbReference>
<evidence type="ECO:0000313" key="6">
    <source>
        <dbReference type="EMBL" id="KGP91120.1"/>
    </source>
</evidence>
<dbReference type="GO" id="GO:0008757">
    <property type="term" value="F:S-adenosylmethionine-dependent methyltransferase activity"/>
    <property type="evidence" value="ECO:0007669"/>
    <property type="project" value="UniProtKB-UniRule"/>
</dbReference>
<evidence type="ECO:0000259" key="5">
    <source>
        <dbReference type="Pfam" id="PF13649"/>
    </source>
</evidence>
<dbReference type="eggNOG" id="COG2226">
    <property type="taxonomic scope" value="Bacteria"/>
</dbReference>
<dbReference type="RefSeq" id="WP_036784260.1">
    <property type="nucleotide sequence ID" value="NZ_AVBG01000008.1"/>
</dbReference>
<comment type="similarity">
    <text evidence="4">Belongs to the methyltransferase superfamily. YrrT family.</text>
</comment>
<comment type="caution">
    <text evidence="6">The sequence shown here is derived from an EMBL/GenBank/DDBJ whole genome shotgun (WGS) entry which is preliminary data.</text>
</comment>
<keyword evidence="3 4" id="KW-0949">S-adenosyl-L-methionine</keyword>
<evidence type="ECO:0000313" key="7">
    <source>
        <dbReference type="Proteomes" id="UP000030153"/>
    </source>
</evidence>
<comment type="function">
    <text evidence="4">Could be a S-adenosyl-L-methionine-dependent methyltransferase.</text>
</comment>
<dbReference type="AlphaFoldDB" id="A0A0A2VBS2"/>
<feature type="domain" description="Methyltransferase" evidence="5">
    <location>
        <begin position="50"/>
        <end position="140"/>
    </location>
</feature>
<dbReference type="HAMAP" id="MF_02100">
    <property type="entry name" value="Methyltr_YrrT"/>
    <property type="match status" value="1"/>
</dbReference>
<keyword evidence="7" id="KW-1185">Reference proteome</keyword>
<feature type="binding site" evidence="4">
    <location>
        <position position="75"/>
    </location>
    <ligand>
        <name>S-adenosyl-L-methionine</name>
        <dbReference type="ChEBI" id="CHEBI:59789"/>
    </ligand>
</feature>
<feature type="binding site" evidence="4">
    <location>
        <position position="54"/>
    </location>
    <ligand>
        <name>S-adenosyl-L-methionine</name>
        <dbReference type="ChEBI" id="CHEBI:59789"/>
    </ligand>
</feature>
<feature type="binding site" evidence="4">
    <location>
        <position position="97"/>
    </location>
    <ligand>
        <name>S-adenosyl-L-methionine</name>
        <dbReference type="ChEBI" id="CHEBI:59789"/>
    </ligand>
</feature>
<dbReference type="InterPro" id="IPR023553">
    <property type="entry name" value="Uncharacterised_MeTfrase_YrrT"/>
</dbReference>
<sequence>MGREFIDLFDGWASSYDQTVSGEDVEYKEVFAHYDEILNAVVDYTKGPNVIEFGVGTGNLTKKLINRGHSVIGVEPSSEMLKIAQIKVPDAKVHDGDFIDFPKPQVPVQSIVSSYAFHHLTDEEKDMAIGKYSSVLEKGGRIVFADTVFETPASKRKAIETAIASHYNNLADDLSVEYYSDIPTLQAICKKYNFEVLFEQKNKYVWVMVAEKK</sequence>
<keyword evidence="2 4" id="KW-0808">Transferase</keyword>
<protein>
    <recommendedName>
        <fullName evidence="4">Uncharacterized methyltransferase N780_17900</fullName>
        <ecNumber evidence="4">2.1.1.-</ecNumber>
    </recommendedName>
</protein>
<keyword evidence="1 4" id="KW-0489">Methyltransferase</keyword>
<organism evidence="6 7">
    <name type="scientific">Pontibacillus chungwhensis BH030062</name>
    <dbReference type="NCBI Taxonomy" id="1385513"/>
    <lineage>
        <taxon>Bacteria</taxon>
        <taxon>Bacillati</taxon>
        <taxon>Bacillota</taxon>
        <taxon>Bacilli</taxon>
        <taxon>Bacillales</taxon>
        <taxon>Bacillaceae</taxon>
        <taxon>Pontibacillus</taxon>
    </lineage>
</organism>
<dbReference type="PANTHER" id="PTHR43861">
    <property type="entry name" value="TRANS-ACONITATE 2-METHYLTRANSFERASE-RELATED"/>
    <property type="match status" value="1"/>
</dbReference>
<dbReference type="Gene3D" id="3.40.50.150">
    <property type="entry name" value="Vaccinia Virus protein VP39"/>
    <property type="match status" value="1"/>
</dbReference>
<dbReference type="EC" id="2.1.1.-" evidence="4"/>
<accession>A0A0A2VBS2</accession>
<name>A0A0A2VBS2_9BACI</name>
<reference evidence="6 7" key="1">
    <citation type="submission" date="2013-08" db="EMBL/GenBank/DDBJ databases">
        <title>Genome of Pontibacillus chungwhensis.</title>
        <authorList>
            <person name="Wang Q."/>
            <person name="Wang G."/>
        </authorList>
    </citation>
    <scope>NUCLEOTIDE SEQUENCE [LARGE SCALE GENOMIC DNA]</scope>
    <source>
        <strain evidence="6 7">BH030062</strain>
    </source>
</reference>
<dbReference type="OrthoDB" id="465705at2"/>
<gene>
    <name evidence="6" type="ORF">N780_17900</name>
</gene>
<dbReference type="SUPFAM" id="SSF53335">
    <property type="entry name" value="S-adenosyl-L-methionine-dependent methyltransferases"/>
    <property type="match status" value="1"/>
</dbReference>